<protein>
    <submittedName>
        <fullName evidence="3">Uncharacterized protein</fullName>
    </submittedName>
</protein>
<evidence type="ECO:0000256" key="2">
    <source>
        <dbReference type="SAM" id="Phobius"/>
    </source>
</evidence>
<dbReference type="Proteomes" id="UP001600888">
    <property type="component" value="Unassembled WGS sequence"/>
</dbReference>
<accession>A0ABR4FD51</accession>
<dbReference type="EMBL" id="JBAWTH010000003">
    <property type="protein sequence ID" value="KAL2292618.1"/>
    <property type="molecule type" value="Genomic_DNA"/>
</dbReference>
<sequence length="554" mass="62644">MKDHMPASFERWYAALQLWMSIDRKTMWRRRRMRNETLGKTSMNAHQGPLASTYPGWLRRQSEIWISIPYSTLACMPLMVVYIAICARLDWKWEKGVASITIFLIILALPYIAAFNVVAGALGHHWHPRYVGPFISVFENQDDDNPNDKNSTSELFLQAIAHAIKFRKVKYAKDRAYALYGILHSQGVRLSKPDYNASLVFLMDAGITGMPGKLSWVPDWKEAASRSWLPLNIYTSRPRSDKVRKLLDQARSIGGGDEIFTRIDGWTLEVLGVIIARVKTCFGPPSRLDDESVEMMLAGSTTPGDDTTRQEDPFDTEGDEESNAEDEFSNLCRLYSSNEPTTSLWVARRRLMTIRRDLANFCHWVHLARHDSPCTPSYYSVPQAIFEVLRAKRLTTQFQRKWNGAVLADGSNIGQLFDMVPEPVPEGFQKLYLSISTHLEEKPRGEDCSYEDIAVMVLVDIGRDSEVVRFLETSLGELAGRRNMFTTGKGHIGSGPPGMVTGDVVGYIAGVPVPMILRWHHDREGYIVVGPSYVQGLMDGEGVNETQMEILRLV</sequence>
<feature type="region of interest" description="Disordered" evidence="1">
    <location>
        <begin position="297"/>
        <end position="323"/>
    </location>
</feature>
<keyword evidence="2" id="KW-0812">Transmembrane</keyword>
<feature type="transmembrane region" description="Helical" evidence="2">
    <location>
        <begin position="64"/>
        <end position="85"/>
    </location>
</feature>
<organism evidence="3 4">
    <name type="scientific">Diaporthe vaccinii</name>
    <dbReference type="NCBI Taxonomy" id="105482"/>
    <lineage>
        <taxon>Eukaryota</taxon>
        <taxon>Fungi</taxon>
        <taxon>Dikarya</taxon>
        <taxon>Ascomycota</taxon>
        <taxon>Pezizomycotina</taxon>
        <taxon>Sordariomycetes</taxon>
        <taxon>Sordariomycetidae</taxon>
        <taxon>Diaporthales</taxon>
        <taxon>Diaporthaceae</taxon>
        <taxon>Diaporthe</taxon>
        <taxon>Diaporthe eres species complex</taxon>
    </lineage>
</organism>
<keyword evidence="4" id="KW-1185">Reference proteome</keyword>
<dbReference type="PANTHER" id="PTHR24148:SF73">
    <property type="entry name" value="HET DOMAIN PROTEIN (AFU_ORTHOLOGUE AFUA_8G01020)"/>
    <property type="match status" value="1"/>
</dbReference>
<proteinExistence type="predicted"/>
<name>A0ABR4FD51_9PEZI</name>
<comment type="caution">
    <text evidence="3">The sequence shown here is derived from an EMBL/GenBank/DDBJ whole genome shotgun (WGS) entry which is preliminary data.</text>
</comment>
<dbReference type="Pfam" id="PF26639">
    <property type="entry name" value="Het-6_barrel"/>
    <property type="match status" value="1"/>
</dbReference>
<reference evidence="3 4" key="1">
    <citation type="submission" date="2024-03" db="EMBL/GenBank/DDBJ databases">
        <title>A high-quality draft genome sequence of Diaporthe vaccinii, a causative agent of upright dieback and viscid rot disease in cranberry plants.</title>
        <authorList>
            <person name="Sarrasin M."/>
            <person name="Lang B.F."/>
            <person name="Burger G."/>
        </authorList>
    </citation>
    <scope>NUCLEOTIDE SEQUENCE [LARGE SCALE GENOMIC DNA]</scope>
    <source>
        <strain evidence="3 4">IS7</strain>
    </source>
</reference>
<gene>
    <name evidence="3" type="ORF">FJTKL_09559</name>
</gene>
<evidence type="ECO:0000256" key="1">
    <source>
        <dbReference type="SAM" id="MobiDB-lite"/>
    </source>
</evidence>
<keyword evidence="2" id="KW-1133">Transmembrane helix</keyword>
<keyword evidence="2" id="KW-0472">Membrane</keyword>
<evidence type="ECO:0000313" key="3">
    <source>
        <dbReference type="EMBL" id="KAL2292618.1"/>
    </source>
</evidence>
<dbReference type="InterPro" id="IPR052895">
    <property type="entry name" value="HetReg/Transcr_Mod"/>
</dbReference>
<dbReference type="PANTHER" id="PTHR24148">
    <property type="entry name" value="ANKYRIN REPEAT DOMAIN-CONTAINING PROTEIN 39 HOMOLOG-RELATED"/>
    <property type="match status" value="1"/>
</dbReference>
<feature type="compositionally biased region" description="Acidic residues" evidence="1">
    <location>
        <begin position="313"/>
        <end position="323"/>
    </location>
</feature>
<feature type="transmembrane region" description="Helical" evidence="2">
    <location>
        <begin position="97"/>
        <end position="119"/>
    </location>
</feature>
<evidence type="ECO:0000313" key="4">
    <source>
        <dbReference type="Proteomes" id="UP001600888"/>
    </source>
</evidence>